<dbReference type="Proteomes" id="UP001555826">
    <property type="component" value="Unassembled WGS sequence"/>
</dbReference>
<gene>
    <name evidence="1" type="ORF">AB1207_22300</name>
</gene>
<evidence type="ECO:0000313" key="2">
    <source>
        <dbReference type="Proteomes" id="UP001555826"/>
    </source>
</evidence>
<proteinExistence type="predicted"/>
<reference evidence="1 2" key="1">
    <citation type="submission" date="2024-07" db="EMBL/GenBank/DDBJ databases">
        <authorList>
            <person name="Thanompreechachai J."/>
            <person name="Duangmal K."/>
        </authorList>
    </citation>
    <scope>NUCLEOTIDE SEQUENCE [LARGE SCALE GENOMIC DNA]</scope>
    <source>
        <strain evidence="1 2">KCTC 19886</strain>
    </source>
</reference>
<keyword evidence="2" id="KW-1185">Reference proteome</keyword>
<evidence type="ECO:0000313" key="1">
    <source>
        <dbReference type="EMBL" id="MEW9267484.1"/>
    </source>
</evidence>
<protein>
    <recommendedName>
        <fullName evidence="3">DUF4288 domain-containing protein</fullName>
    </recommendedName>
</protein>
<evidence type="ECO:0008006" key="3">
    <source>
        <dbReference type="Google" id="ProtNLM"/>
    </source>
</evidence>
<organism evidence="1 2">
    <name type="scientific">Kineococcus endophyticus</name>
    <dbReference type="NCBI Taxonomy" id="1181883"/>
    <lineage>
        <taxon>Bacteria</taxon>
        <taxon>Bacillati</taxon>
        <taxon>Actinomycetota</taxon>
        <taxon>Actinomycetes</taxon>
        <taxon>Kineosporiales</taxon>
        <taxon>Kineosporiaceae</taxon>
        <taxon>Kineococcus</taxon>
    </lineage>
</organism>
<dbReference type="RefSeq" id="WP_367640851.1">
    <property type="nucleotide sequence ID" value="NZ_JBFNQN010000018.1"/>
</dbReference>
<comment type="caution">
    <text evidence="1">The sequence shown here is derived from an EMBL/GenBank/DDBJ whole genome shotgun (WGS) entry which is preliminary data.</text>
</comment>
<dbReference type="EMBL" id="JBFNQN010000018">
    <property type="protein sequence ID" value="MEW9267484.1"/>
    <property type="molecule type" value="Genomic_DNA"/>
</dbReference>
<accession>A0ABV3PCW4</accession>
<name>A0ABV3PCW4_9ACTN</name>
<sequence length="120" mass="13427">MESSGWVAIRCIFRGQAEDPGEVVYEERVTLWRDTDVDQAIEKAEAEAQTYASETTWEPERVTEYLGLAQAYTLSDEPGDGAEVFSLMRMSDLSPAAYLDRFFDTGRERQGDVGGFAELA</sequence>